<name>A0A0M8ZTG6_9HYME</name>
<accession>A0A0M8ZTG6</accession>
<dbReference type="Proteomes" id="UP000053105">
    <property type="component" value="Unassembled WGS sequence"/>
</dbReference>
<keyword evidence="2" id="KW-1185">Reference proteome</keyword>
<sequence>MIEASVNANPSVDKFAAWFTCSSMTHQIYYLSPCQTLQCRSVIISLNNVPWSAVTVRSARYESSVARRVVGCTVTELMSAR</sequence>
<gene>
    <name evidence="1" type="ORF">WN51_04330</name>
</gene>
<organism evidence="1 2">
    <name type="scientific">Melipona quadrifasciata</name>
    <dbReference type="NCBI Taxonomy" id="166423"/>
    <lineage>
        <taxon>Eukaryota</taxon>
        <taxon>Metazoa</taxon>
        <taxon>Ecdysozoa</taxon>
        <taxon>Arthropoda</taxon>
        <taxon>Hexapoda</taxon>
        <taxon>Insecta</taxon>
        <taxon>Pterygota</taxon>
        <taxon>Neoptera</taxon>
        <taxon>Endopterygota</taxon>
        <taxon>Hymenoptera</taxon>
        <taxon>Apocrita</taxon>
        <taxon>Aculeata</taxon>
        <taxon>Apoidea</taxon>
        <taxon>Anthophila</taxon>
        <taxon>Apidae</taxon>
        <taxon>Melipona</taxon>
    </lineage>
</organism>
<evidence type="ECO:0000313" key="1">
    <source>
        <dbReference type="EMBL" id="KOX69293.1"/>
    </source>
</evidence>
<dbReference type="AlphaFoldDB" id="A0A0M8ZTG6"/>
<evidence type="ECO:0000313" key="2">
    <source>
        <dbReference type="Proteomes" id="UP000053105"/>
    </source>
</evidence>
<proteinExistence type="predicted"/>
<protein>
    <submittedName>
        <fullName evidence="1">Uncharacterized protein</fullName>
    </submittedName>
</protein>
<dbReference type="EMBL" id="KQ435896">
    <property type="protein sequence ID" value="KOX69293.1"/>
    <property type="molecule type" value="Genomic_DNA"/>
</dbReference>
<reference evidence="1 2" key="1">
    <citation type="submission" date="2015-07" db="EMBL/GenBank/DDBJ databases">
        <title>The genome of Melipona quadrifasciata.</title>
        <authorList>
            <person name="Pan H."/>
            <person name="Kapheim K."/>
        </authorList>
    </citation>
    <scope>NUCLEOTIDE SEQUENCE [LARGE SCALE GENOMIC DNA]</scope>
    <source>
        <strain evidence="1">0111107301</strain>
        <tissue evidence="1">Whole body</tissue>
    </source>
</reference>